<feature type="domain" description="ATP-grasp" evidence="11">
    <location>
        <begin position="126"/>
        <end position="316"/>
    </location>
</feature>
<keyword evidence="4 10" id="KW-0317">Glutathione biosynthesis</keyword>
<evidence type="ECO:0000256" key="10">
    <source>
        <dbReference type="HAMAP-Rule" id="MF_00162"/>
    </source>
</evidence>
<dbReference type="RefSeq" id="WP_343882782.1">
    <property type="nucleotide sequence ID" value="NZ_BAAAFO010000003.1"/>
</dbReference>
<evidence type="ECO:0000256" key="4">
    <source>
        <dbReference type="ARBA" id="ARBA00022684"/>
    </source>
</evidence>
<dbReference type="InterPro" id="IPR004215">
    <property type="entry name" value="GSHS_N"/>
</dbReference>
<dbReference type="HAMAP" id="MF_00162">
    <property type="entry name" value="GSH_S"/>
    <property type="match status" value="1"/>
</dbReference>
<gene>
    <name evidence="10 12" type="primary">gshB</name>
    <name evidence="12" type="ORF">GCM10009126_21590</name>
</gene>
<dbReference type="NCBIfam" id="TIGR01380">
    <property type="entry name" value="glut_syn"/>
    <property type="match status" value="1"/>
</dbReference>
<comment type="similarity">
    <text evidence="10">Belongs to the prokaryotic GSH synthase family.</text>
</comment>
<dbReference type="PANTHER" id="PTHR21621">
    <property type="entry name" value="RIBOSOMAL PROTEIN S6 MODIFICATION PROTEIN"/>
    <property type="match status" value="1"/>
</dbReference>
<dbReference type="EMBL" id="BAAAFO010000003">
    <property type="protein sequence ID" value="GAA0256119.1"/>
    <property type="molecule type" value="Genomic_DNA"/>
</dbReference>
<evidence type="ECO:0000256" key="2">
    <source>
        <dbReference type="ARBA" id="ARBA00001946"/>
    </source>
</evidence>
<name>A0ABN0UN85_9GAMM</name>
<dbReference type="Gene3D" id="3.30.1490.20">
    <property type="entry name" value="ATP-grasp fold, A domain"/>
    <property type="match status" value="1"/>
</dbReference>
<sequence>MTLSVAVLMDPISTIKVAKDTSFAMLLEAQRRGHALFYFEQASLALRDGVPWARLAALQVRDDPRDWYTLGEPQWRDLRGIDVVLMRKDPPVDAQFINDTLVLEVARRAGVTVVNEPQALRDCNEKLFAMNFPQCIVPTLVARDADELRRFAAEHGEVVLKPLDGMGGRGIFRVRAGDSNLNSMLETLLGGDAHGAGRHLTIAQKYIPEITAGDKRILLVDGEPVPYALARIPQGNEFRGNLAAGGRGEGVPLSERDRWIAAQVAPELRRRGLLFVGLDVIGDYLTEINVTSPTCVRELDRQFGLNIAGQLFDVIEQRVAGTHAA</sequence>
<evidence type="ECO:0000313" key="12">
    <source>
        <dbReference type="EMBL" id="GAA0256119.1"/>
    </source>
</evidence>
<dbReference type="NCBIfam" id="NF003573">
    <property type="entry name" value="PRK05246.1"/>
    <property type="match status" value="1"/>
</dbReference>
<dbReference type="Proteomes" id="UP001500657">
    <property type="component" value="Unassembled WGS sequence"/>
</dbReference>
<dbReference type="InterPro" id="IPR004218">
    <property type="entry name" value="GSHS_ATP-bd"/>
</dbReference>
<comment type="caution">
    <text evidence="12">The sequence shown here is derived from an EMBL/GenBank/DDBJ whole genome shotgun (WGS) entry which is preliminary data.</text>
</comment>
<keyword evidence="9" id="KW-0464">Manganese</keyword>
<dbReference type="PANTHER" id="PTHR21621:SF4">
    <property type="entry name" value="GLUTATHIONE SYNTHETASE"/>
    <property type="match status" value="1"/>
</dbReference>
<dbReference type="Pfam" id="PF02951">
    <property type="entry name" value="GSH-S_N"/>
    <property type="match status" value="1"/>
</dbReference>
<organism evidence="12 13">
    <name type="scientific">Rhodanobacter caeni</name>
    <dbReference type="NCBI Taxonomy" id="657654"/>
    <lineage>
        <taxon>Bacteria</taxon>
        <taxon>Pseudomonadati</taxon>
        <taxon>Pseudomonadota</taxon>
        <taxon>Gammaproteobacteria</taxon>
        <taxon>Lysobacterales</taxon>
        <taxon>Rhodanobacteraceae</taxon>
        <taxon>Rhodanobacter</taxon>
    </lineage>
</organism>
<proteinExistence type="inferred from homology"/>
<comment type="cofactor">
    <cofactor evidence="1">
        <name>Mn(2+)</name>
        <dbReference type="ChEBI" id="CHEBI:29035"/>
    </cofactor>
</comment>
<dbReference type="InterPro" id="IPR006284">
    <property type="entry name" value="Glut_synth_pro"/>
</dbReference>
<evidence type="ECO:0000313" key="13">
    <source>
        <dbReference type="Proteomes" id="UP001500657"/>
    </source>
</evidence>
<evidence type="ECO:0000256" key="6">
    <source>
        <dbReference type="ARBA" id="ARBA00022741"/>
    </source>
</evidence>
<keyword evidence="13" id="KW-1185">Reference proteome</keyword>
<evidence type="ECO:0000256" key="9">
    <source>
        <dbReference type="ARBA" id="ARBA00023211"/>
    </source>
</evidence>
<protein>
    <recommendedName>
        <fullName evidence="10">Glutathione synthetase</fullName>
        <ecNumber evidence="10">6.3.2.3</ecNumber>
    </recommendedName>
    <alternativeName>
        <fullName evidence="10">GSH synthetase</fullName>
        <shortName evidence="10">GSH-S</shortName>
        <shortName evidence="10">GSHase</shortName>
    </alternativeName>
    <alternativeName>
        <fullName evidence="10">Glutathione synthase</fullName>
    </alternativeName>
</protein>
<dbReference type="Gene3D" id="3.30.470.20">
    <property type="entry name" value="ATP-grasp fold, B domain"/>
    <property type="match status" value="1"/>
</dbReference>
<comment type="cofactor">
    <cofactor evidence="2">
        <name>Mg(2+)</name>
        <dbReference type="ChEBI" id="CHEBI:18420"/>
    </cofactor>
</comment>
<keyword evidence="5" id="KW-0479">Metal-binding</keyword>
<keyword evidence="7 10" id="KW-0067">ATP-binding</keyword>
<keyword evidence="8" id="KW-0460">Magnesium</keyword>
<dbReference type="SUPFAM" id="SSF52440">
    <property type="entry name" value="PreATP-grasp domain"/>
    <property type="match status" value="1"/>
</dbReference>
<evidence type="ECO:0000256" key="5">
    <source>
        <dbReference type="ARBA" id="ARBA00022723"/>
    </source>
</evidence>
<dbReference type="Gene3D" id="3.40.50.20">
    <property type="match status" value="1"/>
</dbReference>
<keyword evidence="6 10" id="KW-0547">Nucleotide-binding</keyword>
<dbReference type="InterPro" id="IPR011761">
    <property type="entry name" value="ATP-grasp"/>
</dbReference>
<dbReference type="PROSITE" id="PS50975">
    <property type="entry name" value="ATP_GRASP"/>
    <property type="match status" value="1"/>
</dbReference>
<accession>A0ABN0UN85</accession>
<dbReference type="InterPro" id="IPR013815">
    <property type="entry name" value="ATP_grasp_subdomain_1"/>
</dbReference>
<reference evidence="12 13" key="1">
    <citation type="journal article" date="2019" name="Int. J. Syst. Evol. Microbiol.">
        <title>The Global Catalogue of Microorganisms (GCM) 10K type strain sequencing project: providing services to taxonomists for standard genome sequencing and annotation.</title>
        <authorList>
            <consortium name="The Broad Institute Genomics Platform"/>
            <consortium name="The Broad Institute Genome Sequencing Center for Infectious Disease"/>
            <person name="Wu L."/>
            <person name="Ma J."/>
        </authorList>
    </citation>
    <scope>NUCLEOTIDE SEQUENCE [LARGE SCALE GENOMIC DNA]</scope>
    <source>
        <strain evidence="12 13">JCM 16242</strain>
    </source>
</reference>
<comment type="catalytic activity">
    <reaction evidence="10">
        <text>gamma-L-glutamyl-L-cysteine + glycine + ATP = glutathione + ADP + phosphate + H(+)</text>
        <dbReference type="Rhea" id="RHEA:13557"/>
        <dbReference type="ChEBI" id="CHEBI:15378"/>
        <dbReference type="ChEBI" id="CHEBI:30616"/>
        <dbReference type="ChEBI" id="CHEBI:43474"/>
        <dbReference type="ChEBI" id="CHEBI:57305"/>
        <dbReference type="ChEBI" id="CHEBI:57925"/>
        <dbReference type="ChEBI" id="CHEBI:58173"/>
        <dbReference type="ChEBI" id="CHEBI:456216"/>
        <dbReference type="EC" id="6.3.2.3"/>
    </reaction>
</comment>
<evidence type="ECO:0000256" key="8">
    <source>
        <dbReference type="ARBA" id="ARBA00022842"/>
    </source>
</evidence>
<comment type="pathway">
    <text evidence="10">Sulfur metabolism; glutathione biosynthesis; glutathione from L-cysteine and L-glutamate: step 2/2.</text>
</comment>
<dbReference type="EC" id="6.3.2.3" evidence="10"/>
<dbReference type="Pfam" id="PF02955">
    <property type="entry name" value="GSH-S_ATP"/>
    <property type="match status" value="1"/>
</dbReference>
<evidence type="ECO:0000259" key="11">
    <source>
        <dbReference type="PROSITE" id="PS50975"/>
    </source>
</evidence>
<evidence type="ECO:0000256" key="3">
    <source>
        <dbReference type="ARBA" id="ARBA00022598"/>
    </source>
</evidence>
<dbReference type="SUPFAM" id="SSF56059">
    <property type="entry name" value="Glutathione synthetase ATP-binding domain-like"/>
    <property type="match status" value="1"/>
</dbReference>
<evidence type="ECO:0000256" key="7">
    <source>
        <dbReference type="ARBA" id="ARBA00022840"/>
    </source>
</evidence>
<evidence type="ECO:0000256" key="1">
    <source>
        <dbReference type="ARBA" id="ARBA00001936"/>
    </source>
</evidence>
<keyword evidence="3 10" id="KW-0436">Ligase</keyword>
<dbReference type="InterPro" id="IPR016185">
    <property type="entry name" value="PreATP-grasp_dom_sf"/>
</dbReference>